<feature type="region of interest" description="Disordered" evidence="1">
    <location>
        <begin position="437"/>
        <end position="462"/>
    </location>
</feature>
<keyword evidence="2" id="KW-0812">Transmembrane</keyword>
<keyword evidence="4" id="KW-1185">Reference proteome</keyword>
<reference evidence="3 4" key="2">
    <citation type="submission" date="2019-01" db="EMBL/GenBank/DDBJ databases">
        <title>The decoding of complex shrimp genome reveals the adaptation for benthos swimmer, frequently molting mechanism and breeding impact on genome.</title>
        <authorList>
            <person name="Sun Y."/>
            <person name="Gao Y."/>
            <person name="Yu Y."/>
        </authorList>
    </citation>
    <scope>NUCLEOTIDE SEQUENCE [LARGE SCALE GENOMIC DNA]</scope>
    <source>
        <tissue evidence="3">Muscle</tissue>
    </source>
</reference>
<dbReference type="EMBL" id="QCYY01003300">
    <property type="protein sequence ID" value="ROT64200.1"/>
    <property type="molecule type" value="Genomic_DNA"/>
</dbReference>
<name>A0A423SIZ9_PENVA</name>
<evidence type="ECO:0000313" key="3">
    <source>
        <dbReference type="EMBL" id="ROT64200.1"/>
    </source>
</evidence>
<evidence type="ECO:0000256" key="2">
    <source>
        <dbReference type="SAM" id="Phobius"/>
    </source>
</evidence>
<feature type="transmembrane region" description="Helical" evidence="2">
    <location>
        <begin position="53"/>
        <end position="77"/>
    </location>
</feature>
<gene>
    <name evidence="3" type="ORF">C7M84_017874</name>
</gene>
<reference evidence="3 4" key="1">
    <citation type="submission" date="2018-04" db="EMBL/GenBank/DDBJ databases">
        <authorList>
            <person name="Zhang X."/>
            <person name="Yuan J."/>
            <person name="Li F."/>
            <person name="Xiang J."/>
        </authorList>
    </citation>
    <scope>NUCLEOTIDE SEQUENCE [LARGE SCALE GENOMIC DNA]</scope>
    <source>
        <tissue evidence="3">Muscle</tissue>
    </source>
</reference>
<keyword evidence="2" id="KW-1133">Transmembrane helix</keyword>
<feature type="non-terminal residue" evidence="3">
    <location>
        <position position="462"/>
    </location>
</feature>
<evidence type="ECO:0000313" key="4">
    <source>
        <dbReference type="Proteomes" id="UP000283509"/>
    </source>
</evidence>
<comment type="caution">
    <text evidence="3">The sequence shown here is derived from an EMBL/GenBank/DDBJ whole genome shotgun (WGS) entry which is preliminary data.</text>
</comment>
<evidence type="ECO:0000256" key="1">
    <source>
        <dbReference type="SAM" id="MobiDB-lite"/>
    </source>
</evidence>
<dbReference type="AlphaFoldDB" id="A0A423SIZ9"/>
<dbReference type="Proteomes" id="UP000283509">
    <property type="component" value="Unassembled WGS sequence"/>
</dbReference>
<sequence length="462" mass="50921">MRRQRHVCLVSPAHSSQSVLSSYFGNESCFGPSASPRDAACKYVRLLAGRERWARSACVVGEGFILLCAFFSLLFPFSSSRTSRRCSPVFCFSPSSLPLTPLICFPAVPFLFSLAFPISPRSPSLCFLFSVLSTSPLSFVSLPPQCFPLCFSSSSLLPRFSFRLRFSPSLPLYPYPCLRRYLFPSLSPFSLLSSRFAPHFRFLLLLSPLPPRNLLPSVPLSTPRFSSHLEVSPLFPFTLILAFPATSHPLPLCSAFSFLPACPPPRILFPSAFPSFLSFPLPLCSPSPSRFPLLPLFSFPASPLFPLLLSLVPLLPSVPSLSFPSSPLLSECLPLPTPPHGPPREHRKPEPHPGVAPKHGIAGLIPLVLIATANSCSPRRAYLAINRTSLLHYRRNILRPAHPGALCRRLSVAICPRRRIVAISCLAAEWLRPETLPGAQEPAGAEAKERDLHLDRRWDGGR</sequence>
<accession>A0A423SIZ9</accession>
<organism evidence="3 4">
    <name type="scientific">Penaeus vannamei</name>
    <name type="common">Whiteleg shrimp</name>
    <name type="synonym">Litopenaeus vannamei</name>
    <dbReference type="NCBI Taxonomy" id="6689"/>
    <lineage>
        <taxon>Eukaryota</taxon>
        <taxon>Metazoa</taxon>
        <taxon>Ecdysozoa</taxon>
        <taxon>Arthropoda</taxon>
        <taxon>Crustacea</taxon>
        <taxon>Multicrustacea</taxon>
        <taxon>Malacostraca</taxon>
        <taxon>Eumalacostraca</taxon>
        <taxon>Eucarida</taxon>
        <taxon>Decapoda</taxon>
        <taxon>Dendrobranchiata</taxon>
        <taxon>Penaeoidea</taxon>
        <taxon>Penaeidae</taxon>
        <taxon>Penaeus</taxon>
    </lineage>
</organism>
<feature type="compositionally biased region" description="Basic and acidic residues" evidence="1">
    <location>
        <begin position="446"/>
        <end position="462"/>
    </location>
</feature>
<protein>
    <submittedName>
        <fullName evidence="3">Uncharacterized protein</fullName>
    </submittedName>
</protein>
<proteinExistence type="predicted"/>
<keyword evidence="2" id="KW-0472">Membrane</keyword>